<dbReference type="Proteomes" id="UP000502248">
    <property type="component" value="Chromosome"/>
</dbReference>
<keyword evidence="1" id="KW-1133">Transmembrane helix</keyword>
<keyword evidence="1" id="KW-0472">Membrane</keyword>
<feature type="transmembrane region" description="Helical" evidence="1">
    <location>
        <begin position="24"/>
        <end position="42"/>
    </location>
</feature>
<accession>A0A7Z2VL14</accession>
<dbReference type="EMBL" id="CP051680">
    <property type="protein sequence ID" value="QJD85029.1"/>
    <property type="molecule type" value="Genomic_DNA"/>
</dbReference>
<evidence type="ECO:0000313" key="3">
    <source>
        <dbReference type="Proteomes" id="UP000502248"/>
    </source>
</evidence>
<dbReference type="KEGG" id="cheb:HH215_18820"/>
<dbReference type="AlphaFoldDB" id="A0A7Z2VL14"/>
<proteinExistence type="predicted"/>
<keyword evidence="1" id="KW-0812">Transmembrane</keyword>
<reference evidence="2 3" key="1">
    <citation type="submission" date="2020-04" db="EMBL/GenBank/DDBJ databases">
        <title>Genome sequencing of novel species.</title>
        <authorList>
            <person name="Heo J."/>
            <person name="Kim S.-J."/>
            <person name="Kim J.-S."/>
            <person name="Hong S.-B."/>
            <person name="Kwon S.-W."/>
        </authorList>
    </citation>
    <scope>NUCLEOTIDE SEQUENCE [LARGE SCALE GENOMIC DNA]</scope>
    <source>
        <strain evidence="2 3">MFER-1</strain>
    </source>
</reference>
<evidence type="ECO:0000256" key="1">
    <source>
        <dbReference type="SAM" id="Phobius"/>
    </source>
</evidence>
<protein>
    <submittedName>
        <fullName evidence="2">Uncharacterized protein</fullName>
    </submittedName>
</protein>
<gene>
    <name evidence="2" type="ORF">HH215_18820</name>
</gene>
<sequence length="59" mass="6441">MILPLFVSVLLLFSVPDMGRDAKIAYAVATNVLFYVFVFTPISMPYGSLTPQETLTIAG</sequence>
<name>A0A7Z2VL14_9BACL</name>
<organism evidence="2 3">
    <name type="scientific">Cohnella herbarum</name>
    <dbReference type="NCBI Taxonomy" id="2728023"/>
    <lineage>
        <taxon>Bacteria</taxon>
        <taxon>Bacillati</taxon>
        <taxon>Bacillota</taxon>
        <taxon>Bacilli</taxon>
        <taxon>Bacillales</taxon>
        <taxon>Paenibacillaceae</taxon>
        <taxon>Cohnella</taxon>
    </lineage>
</organism>
<keyword evidence="3" id="KW-1185">Reference proteome</keyword>
<evidence type="ECO:0000313" key="2">
    <source>
        <dbReference type="EMBL" id="QJD85029.1"/>
    </source>
</evidence>